<dbReference type="PANTHER" id="PTHR48102">
    <property type="entry name" value="ATP-DEPENDENT CLP PROTEASE ATP-BINDING SUBUNIT CLPX-LIKE, MITOCHONDRIAL-RELATED"/>
    <property type="match status" value="1"/>
</dbReference>
<dbReference type="InterPro" id="IPR019489">
    <property type="entry name" value="Clp_ATPase_C"/>
</dbReference>
<sequence length="506" mass="56354">MFRARGIRYCVAAAASTPSKDVLQAVKITEDKLDDLSPKKITEILDKYIVGQTDGKKAVAISLRNRWRRRQLQSEDMRKEVVPKNMLLIGPTGVGKTEIARRMARITNAPFIKVESTKYTEVGFKGKDVESIIEELYANAKSKARRALEEERRTEAEEMALEIVTSAWMARNRLKSYTSSSTEKAEEEDEEDDDEEAEETPRKGKAGEEKAGSREEQRKEFKEHYTTKYKDDIVTIEVSLPPAQKPQLPGGIDAQSVGALLGLAGDGGARRQKKAVNKKVSEAMKISTQEALDKLIDENSVNQLARTLAEEEGVVFIDEIDKVVEQTGTGSSDVSSTGVQQDLLPLVEGSNVTMKDGSVIATDNILFICSGAFHTSKTSDMIAELQGRLPVRVELKPLTEADFRRILTEPKYNLLLQHTEMMKTEKIDLQFTPDGIDQLAKVTCSVNNQGQNIGARRLHTVLERVVDKYSFDCDEYEGKTVSIDAATVKEATDKLEKNVNLSKFLL</sequence>
<dbReference type="InterPro" id="IPR004491">
    <property type="entry name" value="HslU"/>
</dbReference>
<evidence type="ECO:0000256" key="1">
    <source>
        <dbReference type="ARBA" id="ARBA00009771"/>
    </source>
</evidence>
<dbReference type="NCBIfam" id="TIGR00390">
    <property type="entry name" value="hslU"/>
    <property type="match status" value="1"/>
</dbReference>
<dbReference type="VEuPathDB" id="TriTrypDB:ADEAN_000805100"/>
<evidence type="ECO:0000256" key="3">
    <source>
        <dbReference type="ARBA" id="ARBA00022840"/>
    </source>
</evidence>
<organism evidence="8 9">
    <name type="scientific">Angomonas deanei</name>
    <dbReference type="NCBI Taxonomy" id="59799"/>
    <lineage>
        <taxon>Eukaryota</taxon>
        <taxon>Discoba</taxon>
        <taxon>Euglenozoa</taxon>
        <taxon>Kinetoplastea</taxon>
        <taxon>Metakinetoplastina</taxon>
        <taxon>Trypanosomatida</taxon>
        <taxon>Trypanosomatidae</taxon>
        <taxon>Strigomonadinae</taxon>
        <taxon>Angomonas</taxon>
    </lineage>
</organism>
<accession>A0A7G2CM80</accession>
<dbReference type="GO" id="GO:0005524">
    <property type="term" value="F:ATP binding"/>
    <property type="evidence" value="ECO:0007669"/>
    <property type="project" value="UniProtKB-KW"/>
</dbReference>
<evidence type="ECO:0000259" key="7">
    <source>
        <dbReference type="SMART" id="SM01086"/>
    </source>
</evidence>
<evidence type="ECO:0000313" key="9">
    <source>
        <dbReference type="Proteomes" id="UP000515908"/>
    </source>
</evidence>
<dbReference type="InterPro" id="IPR003593">
    <property type="entry name" value="AAA+_ATPase"/>
</dbReference>
<feature type="compositionally biased region" description="Basic and acidic residues" evidence="5">
    <location>
        <begin position="199"/>
        <end position="224"/>
    </location>
</feature>
<dbReference type="Proteomes" id="UP000515908">
    <property type="component" value="Chromosome 17"/>
</dbReference>
<dbReference type="EMBL" id="LR877161">
    <property type="protein sequence ID" value="CAD2220529.1"/>
    <property type="molecule type" value="Genomic_DNA"/>
</dbReference>
<dbReference type="InterPro" id="IPR027417">
    <property type="entry name" value="P-loop_NTPase"/>
</dbReference>
<feature type="compositionally biased region" description="Acidic residues" evidence="5">
    <location>
        <begin position="185"/>
        <end position="198"/>
    </location>
</feature>
<dbReference type="Pfam" id="PF00004">
    <property type="entry name" value="AAA"/>
    <property type="match status" value="1"/>
</dbReference>
<dbReference type="NCBIfam" id="NF003544">
    <property type="entry name" value="PRK05201.1"/>
    <property type="match status" value="1"/>
</dbReference>
<feature type="domain" description="AAA+ ATPase" evidence="6">
    <location>
        <begin position="82"/>
        <end position="399"/>
    </location>
</feature>
<gene>
    <name evidence="8" type="ORF">ADEAN_000805100</name>
</gene>
<evidence type="ECO:0000256" key="5">
    <source>
        <dbReference type="SAM" id="MobiDB-lite"/>
    </source>
</evidence>
<reference evidence="8 9" key="1">
    <citation type="submission" date="2020-08" db="EMBL/GenBank/DDBJ databases">
        <authorList>
            <person name="Newling K."/>
            <person name="Davey J."/>
            <person name="Forrester S."/>
        </authorList>
    </citation>
    <scope>NUCLEOTIDE SEQUENCE [LARGE SCALE GENOMIC DNA]</scope>
    <source>
        <strain evidence="9">Crithidia deanei Carvalho (ATCC PRA-265)</strain>
    </source>
</reference>
<dbReference type="Pfam" id="PF07724">
    <property type="entry name" value="AAA_2"/>
    <property type="match status" value="1"/>
</dbReference>
<evidence type="ECO:0000256" key="4">
    <source>
        <dbReference type="ARBA" id="ARBA00023186"/>
    </source>
</evidence>
<keyword evidence="9" id="KW-1185">Reference proteome</keyword>
<keyword evidence="2" id="KW-0547">Nucleotide-binding</keyword>
<evidence type="ECO:0000313" key="8">
    <source>
        <dbReference type="EMBL" id="CAD2220529.1"/>
    </source>
</evidence>
<feature type="region of interest" description="Disordered" evidence="5">
    <location>
        <begin position="176"/>
        <end position="224"/>
    </location>
</feature>
<keyword evidence="4" id="KW-0143">Chaperone</keyword>
<dbReference type="GO" id="GO:0008233">
    <property type="term" value="F:peptidase activity"/>
    <property type="evidence" value="ECO:0007669"/>
    <property type="project" value="InterPro"/>
</dbReference>
<dbReference type="Gene3D" id="3.40.50.300">
    <property type="entry name" value="P-loop containing nucleotide triphosphate hydrolases"/>
    <property type="match status" value="2"/>
</dbReference>
<dbReference type="SMART" id="SM01086">
    <property type="entry name" value="ClpB_D2-small"/>
    <property type="match status" value="1"/>
</dbReference>
<keyword evidence="3" id="KW-0067">ATP-binding</keyword>
<dbReference type="PANTHER" id="PTHR48102:SF2">
    <property type="entry name" value="ATP-DEPENDENT PROTEASE ATPASE SUBUNIT HSLU2"/>
    <property type="match status" value="1"/>
</dbReference>
<dbReference type="InterPro" id="IPR003959">
    <property type="entry name" value="ATPase_AAA_core"/>
</dbReference>
<evidence type="ECO:0000256" key="2">
    <source>
        <dbReference type="ARBA" id="ARBA00022741"/>
    </source>
</evidence>
<dbReference type="InterPro" id="IPR050052">
    <property type="entry name" value="ATP-dep_Clp_protease_ClpX"/>
</dbReference>
<dbReference type="GO" id="GO:0009376">
    <property type="term" value="C:HslUV protease complex"/>
    <property type="evidence" value="ECO:0007669"/>
    <property type="project" value="InterPro"/>
</dbReference>
<feature type="domain" description="Clp ATPase C-terminal" evidence="7">
    <location>
        <begin position="398"/>
        <end position="497"/>
    </location>
</feature>
<dbReference type="GO" id="GO:0016887">
    <property type="term" value="F:ATP hydrolysis activity"/>
    <property type="evidence" value="ECO:0007669"/>
    <property type="project" value="InterPro"/>
</dbReference>
<dbReference type="Gene3D" id="1.10.8.60">
    <property type="match status" value="1"/>
</dbReference>
<dbReference type="AlphaFoldDB" id="A0A7G2CM80"/>
<proteinExistence type="inferred from homology"/>
<protein>
    <submittedName>
        <fullName evidence="8">AAA domain (Dynein-related subfamily)/AAA domain (Cdc48 subfamily)/ATPase family associated with various cellular activities (AAA), putative</fullName>
    </submittedName>
</protein>
<dbReference type="SMART" id="SM00382">
    <property type="entry name" value="AAA"/>
    <property type="match status" value="1"/>
</dbReference>
<dbReference type="GO" id="GO:0051603">
    <property type="term" value="P:proteolysis involved in protein catabolic process"/>
    <property type="evidence" value="ECO:0007669"/>
    <property type="project" value="TreeGrafter"/>
</dbReference>
<comment type="similarity">
    <text evidence="1">Belongs to the ClpX chaperone family. HslU subfamily.</text>
</comment>
<evidence type="ECO:0000259" key="6">
    <source>
        <dbReference type="SMART" id="SM00382"/>
    </source>
</evidence>
<name>A0A7G2CM80_9TRYP</name>
<dbReference type="SUPFAM" id="SSF52540">
    <property type="entry name" value="P-loop containing nucleoside triphosphate hydrolases"/>
    <property type="match status" value="1"/>
</dbReference>